<evidence type="ECO:0000313" key="6">
    <source>
        <dbReference type="Proteomes" id="UP000636888"/>
    </source>
</evidence>
<evidence type="ECO:0000259" key="4">
    <source>
        <dbReference type="Pfam" id="PF13614"/>
    </source>
</evidence>
<organism evidence="5 6">
    <name type="scientific">Geomesophilobacter sediminis</name>
    <dbReference type="NCBI Taxonomy" id="2798584"/>
    <lineage>
        <taxon>Bacteria</taxon>
        <taxon>Pseudomonadati</taxon>
        <taxon>Thermodesulfobacteriota</taxon>
        <taxon>Desulfuromonadia</taxon>
        <taxon>Geobacterales</taxon>
        <taxon>Geobacteraceae</taxon>
        <taxon>Geomesophilobacter</taxon>
    </lineage>
</organism>
<dbReference type="AlphaFoldDB" id="A0A8J7LYC4"/>
<comment type="caution">
    <text evidence="5">The sequence shown here is derived from an EMBL/GenBank/DDBJ whole genome shotgun (WGS) entry which is preliminary data.</text>
</comment>
<evidence type="ECO:0000256" key="2">
    <source>
        <dbReference type="ARBA" id="ARBA00022840"/>
    </source>
</evidence>
<dbReference type="PIRSF" id="PIRSF003092">
    <property type="entry name" value="MinD"/>
    <property type="match status" value="1"/>
</dbReference>
<dbReference type="GO" id="GO:0009898">
    <property type="term" value="C:cytoplasmic side of plasma membrane"/>
    <property type="evidence" value="ECO:0007669"/>
    <property type="project" value="TreeGrafter"/>
</dbReference>
<keyword evidence="2 3" id="KW-0067">ATP-binding</keyword>
<feature type="binding site" evidence="3">
    <location>
        <begin position="45"/>
        <end position="52"/>
    </location>
    <ligand>
        <name>ATP</name>
        <dbReference type="ChEBI" id="CHEBI:30616"/>
    </ligand>
</feature>
<keyword evidence="1 3" id="KW-0547">Nucleotide-binding</keyword>
<accession>A0A8J7LYC4</accession>
<evidence type="ECO:0000256" key="1">
    <source>
        <dbReference type="ARBA" id="ARBA00022741"/>
    </source>
</evidence>
<name>A0A8J7LYC4_9BACT</name>
<protein>
    <submittedName>
        <fullName evidence="5">MinD/ParA family protein</fullName>
    </submittedName>
</protein>
<dbReference type="InterPro" id="IPR033875">
    <property type="entry name" value="FlhG"/>
</dbReference>
<keyword evidence="6" id="KW-1185">Reference proteome</keyword>
<dbReference type="Proteomes" id="UP000636888">
    <property type="component" value="Unassembled WGS sequence"/>
</dbReference>
<dbReference type="InterPro" id="IPR027417">
    <property type="entry name" value="P-loop_NTPase"/>
</dbReference>
<proteinExistence type="predicted"/>
<dbReference type="Pfam" id="PF13614">
    <property type="entry name" value="AAA_31"/>
    <property type="match status" value="1"/>
</dbReference>
<dbReference type="InterPro" id="IPR050625">
    <property type="entry name" value="ParA/MinD_ATPase"/>
</dbReference>
<reference evidence="5" key="1">
    <citation type="submission" date="2020-12" db="EMBL/GenBank/DDBJ databases">
        <title>Geomonas sp. Red875, isolated from river sediment.</title>
        <authorList>
            <person name="Xu Z."/>
            <person name="Zhang Z."/>
            <person name="Masuda Y."/>
            <person name="Itoh H."/>
            <person name="Senoo K."/>
        </authorList>
    </citation>
    <scope>NUCLEOTIDE SEQUENCE</scope>
    <source>
        <strain evidence="5">Red875</strain>
    </source>
</reference>
<sequence>MSFSGTMQDQADTLRQLAFSAKRRNMEGQLELREGVRVISVASGKGGVGKSSVVINLAVTLSRLGQRVLVVDADLGVGDICLLLGESPRYTLDHVLTGERGLEEIVIGTESGIHVLSMGMTPQQYGSLTPHKRNLLLEGIERLSDEFDYILIDTGAGISGNVSSFAVAAKEILLVVTPEPTSIMDAYALVKTLSARHGALPFKLLVNMCRDTEEGKGLYQKLSAITGRFLEVSLQYMGCIVKDDMLVDSVRRRQPLCRLYPDAKATLGFRALAQKVASEGAPTDDGINVEAAGRRKEWRNHELSS</sequence>
<dbReference type="CDD" id="cd02038">
    <property type="entry name" value="FlhG-like"/>
    <property type="match status" value="1"/>
</dbReference>
<dbReference type="RefSeq" id="WP_199383703.1">
    <property type="nucleotide sequence ID" value="NZ_JAEMHM010000006.1"/>
</dbReference>
<dbReference type="GO" id="GO:0051782">
    <property type="term" value="P:negative regulation of cell division"/>
    <property type="evidence" value="ECO:0007669"/>
    <property type="project" value="TreeGrafter"/>
</dbReference>
<feature type="domain" description="AAA" evidence="4">
    <location>
        <begin position="37"/>
        <end position="194"/>
    </location>
</feature>
<dbReference type="Gene3D" id="3.40.50.300">
    <property type="entry name" value="P-loop containing nucleotide triphosphate hydrolases"/>
    <property type="match status" value="1"/>
</dbReference>
<gene>
    <name evidence="5" type="ORF">JFN93_08870</name>
</gene>
<dbReference type="GO" id="GO:0005829">
    <property type="term" value="C:cytosol"/>
    <property type="evidence" value="ECO:0007669"/>
    <property type="project" value="TreeGrafter"/>
</dbReference>
<evidence type="ECO:0000256" key="3">
    <source>
        <dbReference type="PIRSR" id="PIRSR003092-1"/>
    </source>
</evidence>
<dbReference type="GO" id="GO:0016887">
    <property type="term" value="F:ATP hydrolysis activity"/>
    <property type="evidence" value="ECO:0007669"/>
    <property type="project" value="TreeGrafter"/>
</dbReference>
<dbReference type="InterPro" id="IPR025669">
    <property type="entry name" value="AAA_dom"/>
</dbReference>
<dbReference type="PANTHER" id="PTHR43384">
    <property type="entry name" value="SEPTUM SITE-DETERMINING PROTEIN MIND HOMOLOG, CHLOROPLASTIC-RELATED"/>
    <property type="match status" value="1"/>
</dbReference>
<dbReference type="EMBL" id="JAEMHM010000006">
    <property type="protein sequence ID" value="MBJ6724816.1"/>
    <property type="molecule type" value="Genomic_DNA"/>
</dbReference>
<evidence type="ECO:0000313" key="5">
    <source>
        <dbReference type="EMBL" id="MBJ6724816.1"/>
    </source>
</evidence>
<dbReference type="GO" id="GO:0005524">
    <property type="term" value="F:ATP binding"/>
    <property type="evidence" value="ECO:0007669"/>
    <property type="project" value="UniProtKB-KW"/>
</dbReference>
<dbReference type="PANTHER" id="PTHR43384:SF4">
    <property type="entry name" value="CELLULOSE BIOSYNTHESIS PROTEIN BCSQ-RELATED"/>
    <property type="match status" value="1"/>
</dbReference>
<dbReference type="InterPro" id="IPR025501">
    <property type="entry name" value="MinD_FleN"/>
</dbReference>
<dbReference type="SUPFAM" id="SSF52540">
    <property type="entry name" value="P-loop containing nucleoside triphosphate hydrolases"/>
    <property type="match status" value="1"/>
</dbReference>